<feature type="region of interest" description="Disordered" evidence="1">
    <location>
        <begin position="48"/>
        <end position="71"/>
    </location>
</feature>
<dbReference type="Proteomes" id="UP001305606">
    <property type="component" value="Chromosome"/>
</dbReference>
<name>A0ABY9V9U8_9ACTN</name>
<evidence type="ECO:0000313" key="2">
    <source>
        <dbReference type="EMBL" id="WNF01018.1"/>
    </source>
</evidence>
<feature type="compositionally biased region" description="Basic residues" evidence="1">
    <location>
        <begin position="167"/>
        <end position="187"/>
    </location>
</feature>
<evidence type="ECO:0000256" key="1">
    <source>
        <dbReference type="SAM" id="MobiDB-lite"/>
    </source>
</evidence>
<evidence type="ECO:0000313" key="3">
    <source>
        <dbReference type="Proteomes" id="UP001305606"/>
    </source>
</evidence>
<keyword evidence="3" id="KW-1185">Reference proteome</keyword>
<proteinExistence type="predicted"/>
<gene>
    <name evidence="2" type="ORF">PS467_39620</name>
</gene>
<organism evidence="2 3">
    <name type="scientific">Streptomyces luomodiensis</name>
    <dbReference type="NCBI Taxonomy" id="3026192"/>
    <lineage>
        <taxon>Bacteria</taxon>
        <taxon>Bacillati</taxon>
        <taxon>Actinomycetota</taxon>
        <taxon>Actinomycetes</taxon>
        <taxon>Kitasatosporales</taxon>
        <taxon>Streptomycetaceae</taxon>
        <taxon>Streptomyces</taxon>
    </lineage>
</organism>
<dbReference type="RefSeq" id="WP_311039353.1">
    <property type="nucleotide sequence ID" value="NZ_CP117522.1"/>
</dbReference>
<feature type="region of interest" description="Disordered" evidence="1">
    <location>
        <begin position="103"/>
        <end position="187"/>
    </location>
</feature>
<protein>
    <submittedName>
        <fullName evidence="2">Uncharacterized protein</fullName>
    </submittedName>
</protein>
<accession>A0ABY9V9U8</accession>
<reference evidence="2 3" key="1">
    <citation type="submission" date="2023-02" db="EMBL/GenBank/DDBJ databases">
        <title>Streptomyces sp. SCA4-21 with antifungal activity against Fusarium oxysporum f. sp. cubense, Streptomyces sp. SCA2-17 with antifungal activity against Fusarium oxysporum f. sp. cubense.</title>
        <authorList>
            <person name="Qi D."/>
        </authorList>
    </citation>
    <scope>NUCLEOTIDE SEQUENCE [LARGE SCALE GENOMIC DNA]</scope>
    <source>
        <strain evidence="2 3">SCA4-21</strain>
    </source>
</reference>
<feature type="compositionally biased region" description="Basic and acidic residues" evidence="1">
    <location>
        <begin position="140"/>
        <end position="154"/>
    </location>
</feature>
<dbReference type="EMBL" id="CP117522">
    <property type="protein sequence ID" value="WNF01018.1"/>
    <property type="molecule type" value="Genomic_DNA"/>
</dbReference>
<sequence>MPLALNPLDAAQTAGALLGAPTAGALLGARTGRLIGRRAGRATLIGARGRHPRDGARRAEQPLTRHGQGKAIGPARCVPVVRTPLNPLAGTVDLRRRLPAAAALEVPRSRPRRTAVEPATGSADEPGRRRMGEAARAAARRLDPAHAAHAHEELFTGLGATPSDRARQRRRARRRGRAGQALARRRR</sequence>